<keyword evidence="1" id="KW-0472">Membrane</keyword>
<gene>
    <name evidence="2" type="ORF">NJQ99_15295</name>
</gene>
<protein>
    <submittedName>
        <fullName evidence="2">Uncharacterized protein</fullName>
    </submittedName>
</protein>
<evidence type="ECO:0000256" key="1">
    <source>
        <dbReference type="SAM" id="Phobius"/>
    </source>
</evidence>
<accession>A0A9J6PGC0</accession>
<comment type="caution">
    <text evidence="2">The sequence shown here is derived from an EMBL/GenBank/DDBJ whole genome shotgun (WGS) entry which is preliminary data.</text>
</comment>
<organism evidence="2 3">
    <name type="scientific">Futiania mangrovi</name>
    <dbReference type="NCBI Taxonomy" id="2959716"/>
    <lineage>
        <taxon>Bacteria</taxon>
        <taxon>Pseudomonadati</taxon>
        <taxon>Pseudomonadota</taxon>
        <taxon>Alphaproteobacteria</taxon>
        <taxon>Futianiales</taxon>
        <taxon>Futianiaceae</taxon>
        <taxon>Futiania</taxon>
    </lineage>
</organism>
<name>A0A9J6PGC0_9PROT</name>
<feature type="transmembrane region" description="Helical" evidence="1">
    <location>
        <begin position="12"/>
        <end position="34"/>
    </location>
</feature>
<dbReference type="EMBL" id="JAMZFT010000004">
    <property type="protein sequence ID" value="MCP1337785.1"/>
    <property type="molecule type" value="Genomic_DNA"/>
</dbReference>
<dbReference type="AlphaFoldDB" id="A0A9J6PGC0"/>
<evidence type="ECO:0000313" key="2">
    <source>
        <dbReference type="EMBL" id="MCP1337785.1"/>
    </source>
</evidence>
<dbReference type="RefSeq" id="WP_269333748.1">
    <property type="nucleotide sequence ID" value="NZ_JAMZFT010000004.1"/>
</dbReference>
<sequence>MTAPEWMKPASYGAVLGAIALAVIGFTAGGWMTAKAADEMASAKARSEVLAALVPICVVQSEQDPQMQETMANMKAARTYERDDMLMKAGWATMPGSAEPNRAVASACMDRLAKTF</sequence>
<keyword evidence="1" id="KW-1133">Transmembrane helix</keyword>
<evidence type="ECO:0000313" key="3">
    <source>
        <dbReference type="Proteomes" id="UP001055804"/>
    </source>
</evidence>
<proteinExistence type="predicted"/>
<keyword evidence="3" id="KW-1185">Reference proteome</keyword>
<dbReference type="Proteomes" id="UP001055804">
    <property type="component" value="Unassembled WGS sequence"/>
</dbReference>
<keyword evidence="1" id="KW-0812">Transmembrane</keyword>
<reference evidence="2" key="1">
    <citation type="submission" date="2022-06" db="EMBL/GenBank/DDBJ databases">
        <title>Isolation and Genomics of Futiania mangrovii gen. nov., sp. nov., a Rare and Metabolically-versatile member in the Class Alphaproteobacteria.</title>
        <authorList>
            <person name="Liu L."/>
            <person name="Huang W.-C."/>
            <person name="Pan J."/>
            <person name="Li J."/>
            <person name="Huang Y."/>
            <person name="Du H."/>
            <person name="Liu Y."/>
            <person name="Li M."/>
        </authorList>
    </citation>
    <scope>NUCLEOTIDE SEQUENCE</scope>
    <source>
        <strain evidence="2">FT118</strain>
    </source>
</reference>